<reference evidence="2" key="1">
    <citation type="submission" date="2023-06" db="EMBL/GenBank/DDBJ databases">
        <authorList>
            <consortium name="Lawrence Berkeley National Laboratory"/>
            <person name="Ahrendt S."/>
            <person name="Sahu N."/>
            <person name="Indic B."/>
            <person name="Wong-Bajracharya J."/>
            <person name="Merenyi Z."/>
            <person name="Ke H.-M."/>
            <person name="Monk M."/>
            <person name="Kocsube S."/>
            <person name="Drula E."/>
            <person name="Lipzen A."/>
            <person name="Balint B."/>
            <person name="Henrissat B."/>
            <person name="Andreopoulos B."/>
            <person name="Martin F.M."/>
            <person name="Harder C.B."/>
            <person name="Rigling D."/>
            <person name="Ford K.L."/>
            <person name="Foster G.D."/>
            <person name="Pangilinan J."/>
            <person name="Papanicolaou A."/>
            <person name="Barry K."/>
            <person name="LaButti K."/>
            <person name="Viragh M."/>
            <person name="Koriabine M."/>
            <person name="Yan M."/>
            <person name="Riley R."/>
            <person name="Champramary S."/>
            <person name="Plett K.L."/>
            <person name="Tsai I.J."/>
            <person name="Slot J."/>
            <person name="Sipos G."/>
            <person name="Plett J."/>
            <person name="Nagy L.G."/>
            <person name="Grigoriev I.V."/>
        </authorList>
    </citation>
    <scope>NUCLEOTIDE SEQUENCE</scope>
    <source>
        <strain evidence="2">CCBAS 213</strain>
    </source>
</reference>
<dbReference type="GeneID" id="85356255"/>
<dbReference type="AlphaFoldDB" id="A0AA39N7D9"/>
<feature type="region of interest" description="Disordered" evidence="1">
    <location>
        <begin position="154"/>
        <end position="186"/>
    </location>
</feature>
<gene>
    <name evidence="2" type="ORF">EV420DRAFT_1531972</name>
</gene>
<protein>
    <submittedName>
        <fullName evidence="2">Uncharacterized protein</fullName>
    </submittedName>
</protein>
<evidence type="ECO:0000313" key="3">
    <source>
        <dbReference type="Proteomes" id="UP001175211"/>
    </source>
</evidence>
<organism evidence="2 3">
    <name type="scientific">Armillaria tabescens</name>
    <name type="common">Ringless honey mushroom</name>
    <name type="synonym">Agaricus tabescens</name>
    <dbReference type="NCBI Taxonomy" id="1929756"/>
    <lineage>
        <taxon>Eukaryota</taxon>
        <taxon>Fungi</taxon>
        <taxon>Dikarya</taxon>
        <taxon>Basidiomycota</taxon>
        <taxon>Agaricomycotina</taxon>
        <taxon>Agaricomycetes</taxon>
        <taxon>Agaricomycetidae</taxon>
        <taxon>Agaricales</taxon>
        <taxon>Marasmiineae</taxon>
        <taxon>Physalacriaceae</taxon>
        <taxon>Desarmillaria</taxon>
    </lineage>
</organism>
<comment type="caution">
    <text evidence="2">The sequence shown here is derived from an EMBL/GenBank/DDBJ whole genome shotgun (WGS) entry which is preliminary data.</text>
</comment>
<proteinExistence type="predicted"/>
<evidence type="ECO:0000313" key="2">
    <source>
        <dbReference type="EMBL" id="KAK0460384.1"/>
    </source>
</evidence>
<keyword evidence="3" id="KW-1185">Reference proteome</keyword>
<name>A0AA39N7D9_ARMTA</name>
<accession>A0AA39N7D9</accession>
<sequence>MTHNTTDLRNPVIFIHKWFLTLQGGDATMRKTFLTKEEWLCLSSLSRKGARCSGCLRVVEFHVEYDADAWTAHRDLCSAIEKRMMTAVARALEFPAGDMDEYGLDEAYYGHEDQWSPVNNCTPDDRWSVLMEILTLSEKPSEEAEENVGQYLKTTSVTQSEAKGGASANSAREGDVGGIDDSSIPGKNDCYYGEENTGSGCDISTKGLSVQLCYEERYNPVSDKILKQA</sequence>
<dbReference type="EMBL" id="JAUEPS010000012">
    <property type="protein sequence ID" value="KAK0460384.1"/>
    <property type="molecule type" value="Genomic_DNA"/>
</dbReference>
<dbReference type="RefSeq" id="XP_060332423.1">
    <property type="nucleotide sequence ID" value="XM_060472707.1"/>
</dbReference>
<evidence type="ECO:0000256" key="1">
    <source>
        <dbReference type="SAM" id="MobiDB-lite"/>
    </source>
</evidence>
<dbReference type="Proteomes" id="UP001175211">
    <property type="component" value="Unassembled WGS sequence"/>
</dbReference>